<accession>A0A1I8AHR2</accession>
<dbReference type="AlphaFoldDB" id="A0A1I8AHR2"/>
<proteinExistence type="predicted"/>
<name>A0A1I8AHR2_9BILA</name>
<organism evidence="2 3">
    <name type="scientific">Steinernema glaseri</name>
    <dbReference type="NCBI Taxonomy" id="37863"/>
    <lineage>
        <taxon>Eukaryota</taxon>
        <taxon>Metazoa</taxon>
        <taxon>Ecdysozoa</taxon>
        <taxon>Nematoda</taxon>
        <taxon>Chromadorea</taxon>
        <taxon>Rhabditida</taxon>
        <taxon>Tylenchina</taxon>
        <taxon>Panagrolaimomorpha</taxon>
        <taxon>Strongyloidoidea</taxon>
        <taxon>Steinernematidae</taxon>
        <taxon>Steinernema</taxon>
    </lineage>
</organism>
<dbReference type="WBParaSite" id="L893_g5598.t1">
    <property type="protein sequence ID" value="L893_g5598.t1"/>
    <property type="gene ID" value="L893_g5598"/>
</dbReference>
<reference evidence="3" key="1">
    <citation type="submission" date="2016-11" db="UniProtKB">
        <authorList>
            <consortium name="WormBaseParasite"/>
        </authorList>
    </citation>
    <scope>IDENTIFICATION</scope>
</reference>
<evidence type="ECO:0000313" key="2">
    <source>
        <dbReference type="Proteomes" id="UP000095287"/>
    </source>
</evidence>
<dbReference type="Pfam" id="PF16565">
    <property type="entry name" value="MIT_C"/>
    <property type="match status" value="1"/>
</dbReference>
<dbReference type="InterPro" id="IPR038113">
    <property type="entry name" value="MITD1_C_sf"/>
</dbReference>
<evidence type="ECO:0000259" key="1">
    <source>
        <dbReference type="Pfam" id="PF16565"/>
    </source>
</evidence>
<feature type="domain" description="MITD1 C-terminal phospholipase D-like" evidence="1">
    <location>
        <begin position="34"/>
        <end position="134"/>
    </location>
</feature>
<dbReference type="InterPro" id="IPR032341">
    <property type="entry name" value="MITD1_C"/>
</dbReference>
<evidence type="ECO:0000313" key="3">
    <source>
        <dbReference type="WBParaSite" id="L893_g5598.t1"/>
    </source>
</evidence>
<dbReference type="Proteomes" id="UP000095287">
    <property type="component" value="Unplaced"/>
</dbReference>
<dbReference type="Gene3D" id="3.30.870.30">
    <property type="entry name" value="MITD, C-terminal phospholipase D-like domain"/>
    <property type="match status" value="1"/>
</dbReference>
<sequence length="148" mass="16995">MFGRYLTNDIRKVILLEPYIVATRDPTGDDEKTMKEEHNLEDIVEFVKLVARNSTNAKLHIYTLPPWHKRLTDDSPNTTGADKLENLEKDYPNVKLIIIAKNLHDRIALIERSDGSQTIFSLGRGLHYFRRSDGTIKGVLPCNIHLLE</sequence>
<protein>
    <submittedName>
        <fullName evidence="3">Decapping nuclease</fullName>
    </submittedName>
</protein>
<keyword evidence="2" id="KW-1185">Reference proteome</keyword>